<feature type="region of interest" description="Disordered" evidence="1">
    <location>
        <begin position="84"/>
        <end position="116"/>
    </location>
</feature>
<dbReference type="Proteomes" id="UP000799538">
    <property type="component" value="Unassembled WGS sequence"/>
</dbReference>
<feature type="compositionally biased region" description="Polar residues" evidence="1">
    <location>
        <begin position="1"/>
        <end position="10"/>
    </location>
</feature>
<evidence type="ECO:0000313" key="3">
    <source>
        <dbReference type="Proteomes" id="UP000799538"/>
    </source>
</evidence>
<evidence type="ECO:0000256" key="1">
    <source>
        <dbReference type="SAM" id="MobiDB-lite"/>
    </source>
</evidence>
<feature type="compositionally biased region" description="Low complexity" evidence="1">
    <location>
        <begin position="163"/>
        <end position="199"/>
    </location>
</feature>
<organism evidence="2 3">
    <name type="scientific">Elsinoe ampelina</name>
    <dbReference type="NCBI Taxonomy" id="302913"/>
    <lineage>
        <taxon>Eukaryota</taxon>
        <taxon>Fungi</taxon>
        <taxon>Dikarya</taxon>
        <taxon>Ascomycota</taxon>
        <taxon>Pezizomycotina</taxon>
        <taxon>Dothideomycetes</taxon>
        <taxon>Dothideomycetidae</taxon>
        <taxon>Myriangiales</taxon>
        <taxon>Elsinoaceae</taxon>
        <taxon>Elsinoe</taxon>
    </lineage>
</organism>
<protein>
    <submittedName>
        <fullName evidence="2">Peptidase of plants and bacteria-domain-containing protein</fullName>
    </submittedName>
</protein>
<feature type="compositionally biased region" description="Low complexity" evidence="1">
    <location>
        <begin position="87"/>
        <end position="98"/>
    </location>
</feature>
<dbReference type="PANTHER" id="PTHR33321">
    <property type="match status" value="1"/>
</dbReference>
<evidence type="ECO:0000313" key="2">
    <source>
        <dbReference type="EMBL" id="KAF2225052.1"/>
    </source>
</evidence>
<dbReference type="AlphaFoldDB" id="A0A6A6GH64"/>
<dbReference type="EMBL" id="ML992504">
    <property type="protein sequence ID" value="KAF2225052.1"/>
    <property type="molecule type" value="Genomic_DNA"/>
</dbReference>
<dbReference type="InterPro" id="IPR007541">
    <property type="entry name" value="Uncharacterised_BSP"/>
</dbReference>
<dbReference type="Pfam" id="PF04450">
    <property type="entry name" value="BSP"/>
    <property type="match status" value="2"/>
</dbReference>
<reference evidence="3" key="1">
    <citation type="journal article" date="2020" name="Stud. Mycol.">
        <title>101 Dothideomycetes genomes: A test case for predicting lifestyles and emergence of pathogens.</title>
        <authorList>
            <person name="Haridas S."/>
            <person name="Albert R."/>
            <person name="Binder M."/>
            <person name="Bloem J."/>
            <person name="LaButti K."/>
            <person name="Salamov A."/>
            <person name="Andreopoulos B."/>
            <person name="Baker S."/>
            <person name="Barry K."/>
            <person name="Bills G."/>
            <person name="Bluhm B."/>
            <person name="Cannon C."/>
            <person name="Castanera R."/>
            <person name="Culley D."/>
            <person name="Daum C."/>
            <person name="Ezra D."/>
            <person name="Gonzalez J."/>
            <person name="Henrissat B."/>
            <person name="Kuo A."/>
            <person name="Liang C."/>
            <person name="Lipzen A."/>
            <person name="Lutzoni F."/>
            <person name="Magnuson J."/>
            <person name="Mondo S."/>
            <person name="Nolan M."/>
            <person name="Ohm R."/>
            <person name="Pangilinan J."/>
            <person name="Park H.-J."/>
            <person name="Ramirez L."/>
            <person name="Alfaro M."/>
            <person name="Sun H."/>
            <person name="Tritt A."/>
            <person name="Yoshinaga Y."/>
            <person name="Zwiers L.-H."/>
            <person name="Turgeon B."/>
            <person name="Goodwin S."/>
            <person name="Spatafora J."/>
            <person name="Crous P."/>
            <person name="Grigoriev I."/>
        </authorList>
    </citation>
    <scope>NUCLEOTIDE SEQUENCE [LARGE SCALE GENOMIC DNA]</scope>
    <source>
        <strain evidence="3">CECT 20119</strain>
    </source>
</reference>
<gene>
    <name evidence="2" type="ORF">BDZ85DRAFT_195195</name>
</gene>
<feature type="region of interest" description="Disordered" evidence="1">
    <location>
        <begin position="163"/>
        <end position="219"/>
    </location>
</feature>
<accession>A0A6A6GH64</accession>
<proteinExistence type="predicted"/>
<dbReference type="OrthoDB" id="891726at2759"/>
<feature type="region of interest" description="Disordered" evidence="1">
    <location>
        <begin position="1"/>
        <end position="45"/>
    </location>
</feature>
<feature type="compositionally biased region" description="Pro residues" evidence="1">
    <location>
        <begin position="200"/>
        <end position="214"/>
    </location>
</feature>
<sequence length="340" mass="37354">MSLAHSQPTPSKAPEPEREPEVATDETPSDSSHKDHPRLPTPTLRVELRDIRHEATKVFLDHVNAATDIANMVDTVNEILYYPPKTATPTTSNSSASTDDQKSLRPRPFHPHIPPTRSVTFVLRDMDGVAYTTGLELDDDHKEIHFSLSYIAIVAKRFTPRSQRSSTIASSSSSSSSSSTTSSTQSTTSSPSLPSSSPIPSAPPSLPPSSPSPSLPLSTTSPSIRAELLGVICHELVHCYQWNALGSAPGGLIEGIADFVRLRAGFVPPHWRREGGEKWDAGYQTTGYFLDWLEGRCGEGAVRRLNEAMRGRRYEKGVWRELFGEEVGTLWEEYCATLKE</sequence>
<keyword evidence="3" id="KW-1185">Reference proteome</keyword>
<name>A0A6A6GH64_9PEZI</name>
<dbReference type="PANTHER" id="PTHR33321:SF12">
    <property type="entry name" value="PLANT BASIC SECRETORY PROTEIN (BSP) FAMILY PROTEIN"/>
    <property type="match status" value="1"/>
</dbReference>